<feature type="chain" id="PRO_5014684651" description="Peptidase M28 domain-containing protein" evidence="1">
    <location>
        <begin position="21"/>
        <end position="424"/>
    </location>
</feature>
<accession>A0A2N3HT26</accession>
<name>A0A2N3HT26_9BACT</name>
<dbReference type="InterPro" id="IPR007484">
    <property type="entry name" value="Peptidase_M28"/>
</dbReference>
<feature type="domain" description="Peptidase M28" evidence="2">
    <location>
        <begin position="224"/>
        <end position="416"/>
    </location>
</feature>
<dbReference type="GO" id="GO:0006508">
    <property type="term" value="P:proteolysis"/>
    <property type="evidence" value="ECO:0007669"/>
    <property type="project" value="InterPro"/>
</dbReference>
<protein>
    <recommendedName>
        <fullName evidence="2">Peptidase M28 domain-containing protein</fullName>
    </recommendedName>
</protein>
<dbReference type="PANTHER" id="PTHR12147:SF26">
    <property type="entry name" value="PEPTIDASE M28 DOMAIN-CONTAINING PROTEIN"/>
    <property type="match status" value="1"/>
</dbReference>
<dbReference type="Proteomes" id="UP000233618">
    <property type="component" value="Unassembled WGS sequence"/>
</dbReference>
<sequence>MIKRITLFASFGLACLGAFAQDMNYTRQLVEKLSSEEFHGRGYVNKGDSIAAVYLATEMKSIGLKGFSDNYYQSYATSINTYPANPKLILDGKELVDASEYIVNPNTKSCVGESELIWITKDVLTNSRVLGDFMKKDHSNSFLAIDSTGLNNKDLYNFAQSMLKKNVFDAKGIVLIDGKLKFSARTQTVVYTTFMVKPDVISSDAKKITYDIKSEFIEEYQTQNIVGYLPGKSDTCIVFSAHYDHLGHFGDNMYPGANDNASGVAMVLNLAKHFKSLKKKPNYTLVFALFSGEEAGLLGSKYYAENPLVSLSKTKINLNFDMVATGSEGIFVINGKMVPEEMAKFEAINKEKEYVFKMFGTGESSSSDHASFHEKGVKAVFFYTHGDNSDYHETTDTADKLPYTQFEGMFKLVRDYTNGKITRK</sequence>
<dbReference type="Pfam" id="PF04389">
    <property type="entry name" value="Peptidase_M28"/>
    <property type="match status" value="1"/>
</dbReference>
<dbReference type="PANTHER" id="PTHR12147">
    <property type="entry name" value="METALLOPEPTIDASE M28 FAMILY MEMBER"/>
    <property type="match status" value="1"/>
</dbReference>
<keyword evidence="1" id="KW-0732">Signal</keyword>
<dbReference type="Gene3D" id="3.40.630.10">
    <property type="entry name" value="Zn peptidases"/>
    <property type="match status" value="1"/>
</dbReference>
<organism evidence="3 4">
    <name type="scientific">Labilibaculum manganireducens</name>
    <dbReference type="NCBI Taxonomy" id="1940525"/>
    <lineage>
        <taxon>Bacteria</taxon>
        <taxon>Pseudomonadati</taxon>
        <taxon>Bacteroidota</taxon>
        <taxon>Bacteroidia</taxon>
        <taxon>Marinilabiliales</taxon>
        <taxon>Marinifilaceae</taxon>
        <taxon>Labilibaculum</taxon>
    </lineage>
</organism>
<dbReference type="RefSeq" id="WP_101311588.1">
    <property type="nucleotide sequence ID" value="NZ_CAXXEE010000003.1"/>
</dbReference>
<keyword evidence="4" id="KW-1185">Reference proteome</keyword>
<feature type="signal peptide" evidence="1">
    <location>
        <begin position="1"/>
        <end position="20"/>
    </location>
</feature>
<gene>
    <name evidence="3" type="ORF">BZG01_19805</name>
</gene>
<proteinExistence type="predicted"/>
<dbReference type="AlphaFoldDB" id="A0A2N3HT26"/>
<dbReference type="SUPFAM" id="SSF53187">
    <property type="entry name" value="Zn-dependent exopeptidases"/>
    <property type="match status" value="1"/>
</dbReference>
<reference evidence="3 4" key="1">
    <citation type="journal article" date="2017" name="Front. Microbiol.">
        <title>Labilibaculum manganireducens gen. nov., sp. nov. and Labilibaculum filiforme sp. nov., Novel Bacteroidetes Isolated from Subsurface Sediments of the Baltic Sea.</title>
        <authorList>
            <person name="Vandieken V."/>
            <person name="Marshall I.P."/>
            <person name="Niemann H."/>
            <person name="Engelen B."/>
            <person name="Cypionka H."/>
        </authorList>
    </citation>
    <scope>NUCLEOTIDE SEQUENCE [LARGE SCALE GENOMIC DNA]</scope>
    <source>
        <strain evidence="3 4">59.10-2M</strain>
    </source>
</reference>
<dbReference type="InterPro" id="IPR045175">
    <property type="entry name" value="M28_fam"/>
</dbReference>
<dbReference type="PROSITE" id="PS51257">
    <property type="entry name" value="PROKAR_LIPOPROTEIN"/>
    <property type="match status" value="1"/>
</dbReference>
<comment type="caution">
    <text evidence="3">The sequence shown here is derived from an EMBL/GenBank/DDBJ whole genome shotgun (WGS) entry which is preliminary data.</text>
</comment>
<dbReference type="GO" id="GO:0008235">
    <property type="term" value="F:metalloexopeptidase activity"/>
    <property type="evidence" value="ECO:0007669"/>
    <property type="project" value="InterPro"/>
</dbReference>
<dbReference type="EMBL" id="MVDE01000048">
    <property type="protein sequence ID" value="PKQ61196.1"/>
    <property type="molecule type" value="Genomic_DNA"/>
</dbReference>
<evidence type="ECO:0000313" key="3">
    <source>
        <dbReference type="EMBL" id="PKQ61196.1"/>
    </source>
</evidence>
<evidence type="ECO:0000313" key="4">
    <source>
        <dbReference type="Proteomes" id="UP000233618"/>
    </source>
</evidence>
<evidence type="ECO:0000256" key="1">
    <source>
        <dbReference type="SAM" id="SignalP"/>
    </source>
</evidence>
<evidence type="ECO:0000259" key="2">
    <source>
        <dbReference type="Pfam" id="PF04389"/>
    </source>
</evidence>